<dbReference type="Proteomes" id="UP001162131">
    <property type="component" value="Unassembled WGS sequence"/>
</dbReference>
<proteinExistence type="predicted"/>
<reference evidence="1" key="1">
    <citation type="submission" date="2021-09" db="EMBL/GenBank/DDBJ databases">
        <authorList>
            <consortium name="AG Swart"/>
            <person name="Singh M."/>
            <person name="Singh A."/>
            <person name="Seah K."/>
            <person name="Emmerich C."/>
        </authorList>
    </citation>
    <scope>NUCLEOTIDE SEQUENCE</scope>
    <source>
        <strain evidence="1">ATCC30299</strain>
    </source>
</reference>
<comment type="caution">
    <text evidence="1">The sequence shown here is derived from an EMBL/GenBank/DDBJ whole genome shotgun (WGS) entry which is preliminary data.</text>
</comment>
<dbReference type="EMBL" id="CAJZBQ010000032">
    <property type="protein sequence ID" value="CAG9322805.1"/>
    <property type="molecule type" value="Genomic_DNA"/>
</dbReference>
<name>A0AAU9JAR1_9CILI</name>
<evidence type="ECO:0000313" key="1">
    <source>
        <dbReference type="EMBL" id="CAG9322805.1"/>
    </source>
</evidence>
<sequence length="493" mass="56793">MNYKHKNNESSSRSNYNEEMIKKAGLDLYISENIHLTDLLRVEYKIEATYQFIQHYIRFIASREIILLSNIPVDLNLWENYNFLVLTGDWKFFLLKKELTIIKVICVGFKDNFTEEILKIEDSIPYRAKIEVQKVILSGEYPKSYSIVLAAKWILNGQRIGNEIKVTEEGILMIIEEIKNYILSSSQISQKKLSSLLQEAGIIFKNKSEKLHEKTINPITQWLNSNQKIPEKVTYKILEKPLFDLLSIESKKAKYFSRPKDYQINLQLNPDLFEEELDKKSAYKSDTPLEFERTHLFTFEPNKDHLLTWSSDLEYSHSEDMSNSTQKLSEAITPFNLSIVDRFPKVFSDSLTLSESSNAQQLSLEQTNRKSIIDYTESLDLEYYPVEVVEIIHNSPKIKRSKISSFSTPLISPKNCNLSIQDIQKQFALLDSRITSETIDASLSDFGKGSASPVSRLETAAFSSSVDGKTPSTSYQSQDTKSKNCRCNNCEIF</sequence>
<evidence type="ECO:0000313" key="2">
    <source>
        <dbReference type="Proteomes" id="UP001162131"/>
    </source>
</evidence>
<accession>A0AAU9JAR1</accession>
<gene>
    <name evidence="1" type="ORF">BSTOLATCC_MIC31921</name>
</gene>
<dbReference type="AlphaFoldDB" id="A0AAU9JAR1"/>
<protein>
    <submittedName>
        <fullName evidence="1">Uncharacterized protein</fullName>
    </submittedName>
</protein>
<organism evidence="1 2">
    <name type="scientific">Blepharisma stoltei</name>
    <dbReference type="NCBI Taxonomy" id="1481888"/>
    <lineage>
        <taxon>Eukaryota</taxon>
        <taxon>Sar</taxon>
        <taxon>Alveolata</taxon>
        <taxon>Ciliophora</taxon>
        <taxon>Postciliodesmatophora</taxon>
        <taxon>Heterotrichea</taxon>
        <taxon>Heterotrichida</taxon>
        <taxon>Blepharismidae</taxon>
        <taxon>Blepharisma</taxon>
    </lineage>
</organism>
<keyword evidence="2" id="KW-1185">Reference proteome</keyword>